<dbReference type="GO" id="GO:0097367">
    <property type="term" value="F:carbohydrate derivative binding"/>
    <property type="evidence" value="ECO:0007669"/>
    <property type="project" value="InterPro"/>
</dbReference>
<dbReference type="PANTHER" id="PTHR10937:SF4">
    <property type="entry name" value="GLUCOSAMINE-6-PHOSPHATE DEAMINASE"/>
    <property type="match status" value="1"/>
</dbReference>
<name>A0A2S5EH25_9BACT</name>
<comment type="caution">
    <text evidence="4">The sequence shown here is derived from an EMBL/GenBank/DDBJ whole genome shotgun (WGS) entry which is preliminary data.</text>
</comment>
<sequence>MFTVEKEIKEQTKSIESTYIATKRFVEERGLPSFLFESDIVYFIGCGTSFYVAIFLSRYFTLKTGIESKALPGGEIHGAFEENIGRHYLKRAGVLISRSGDSTDTVLACRKFKENNLKTLGITLNKDSSLSEVSDETLILPINEEGIVMTKSFTSIILSFQMLVDINLNEDISKYAKVFGKIDEIIKVFENEITKINLIRFKHFVFLGLGMYEGLAREASLKLEEMSLSFTEAFSSYEYRHGPKSLADDKTLVCIFGEDEENNQTLEKELRDLGSTVINLGKLFKKTNIHSKNVAFLQILFAQILGLRIAKNKDINVDRPRNLDKVVKF</sequence>
<feature type="domain" description="SIS" evidence="3">
    <location>
        <begin position="31"/>
        <end position="173"/>
    </location>
</feature>
<keyword evidence="2" id="KW-0472">Membrane</keyword>
<dbReference type="SUPFAM" id="SSF53697">
    <property type="entry name" value="SIS domain"/>
    <property type="match status" value="1"/>
</dbReference>
<evidence type="ECO:0000259" key="3">
    <source>
        <dbReference type="PROSITE" id="PS51464"/>
    </source>
</evidence>
<evidence type="ECO:0000256" key="2">
    <source>
        <dbReference type="SAM" id="Phobius"/>
    </source>
</evidence>
<protein>
    <recommendedName>
        <fullName evidence="3">SIS domain-containing protein</fullName>
    </recommendedName>
</protein>
<dbReference type="Proteomes" id="UP000236950">
    <property type="component" value="Unassembled WGS sequence"/>
</dbReference>
<dbReference type="PANTHER" id="PTHR10937">
    <property type="entry name" value="GLUCOSAMINE--FRUCTOSE-6-PHOSPHATE AMINOTRANSFERASE, ISOMERIZING"/>
    <property type="match status" value="1"/>
</dbReference>
<keyword evidence="1" id="KW-0677">Repeat</keyword>
<reference evidence="4 5" key="1">
    <citation type="submission" date="2014-01" db="EMBL/GenBank/DDBJ databases">
        <title>Comparative genomics of Petrotoga.</title>
        <authorList>
            <person name="Chow K."/>
            <person name="Charchuk R."/>
            <person name="Nesbo C.L."/>
        </authorList>
    </citation>
    <scope>NUCLEOTIDE SEQUENCE [LARGE SCALE GENOMIC DNA]</scope>
    <source>
        <strain evidence="4 5">DSM 16923</strain>
    </source>
</reference>
<evidence type="ECO:0000313" key="5">
    <source>
        <dbReference type="Proteomes" id="UP000236950"/>
    </source>
</evidence>
<gene>
    <name evidence="4" type="ORF">AA81_07750</name>
</gene>
<dbReference type="Pfam" id="PF01380">
    <property type="entry name" value="SIS"/>
    <property type="match status" value="2"/>
</dbReference>
<dbReference type="CDD" id="cd05009">
    <property type="entry name" value="SIS_GlmS_GlmD_2"/>
    <property type="match status" value="1"/>
</dbReference>
<evidence type="ECO:0000256" key="1">
    <source>
        <dbReference type="ARBA" id="ARBA00022737"/>
    </source>
</evidence>
<keyword evidence="2" id="KW-0812">Transmembrane</keyword>
<dbReference type="InterPro" id="IPR001347">
    <property type="entry name" value="SIS_dom"/>
</dbReference>
<dbReference type="InterPro" id="IPR035490">
    <property type="entry name" value="GlmS/FrlB_SIS"/>
</dbReference>
<keyword evidence="5" id="KW-1185">Reference proteome</keyword>
<dbReference type="GO" id="GO:1901135">
    <property type="term" value="P:carbohydrate derivative metabolic process"/>
    <property type="evidence" value="ECO:0007669"/>
    <property type="project" value="InterPro"/>
</dbReference>
<proteinExistence type="predicted"/>
<dbReference type="InterPro" id="IPR046348">
    <property type="entry name" value="SIS_dom_sf"/>
</dbReference>
<dbReference type="RefSeq" id="WP_103898727.1">
    <property type="nucleotide sequence ID" value="NZ_JALY01000161.1"/>
</dbReference>
<keyword evidence="2" id="KW-1133">Transmembrane helix</keyword>
<dbReference type="PROSITE" id="PS51464">
    <property type="entry name" value="SIS"/>
    <property type="match status" value="1"/>
</dbReference>
<accession>A0A2S5EH25</accession>
<dbReference type="AlphaFoldDB" id="A0A2S5EH25"/>
<dbReference type="EMBL" id="JALY01000161">
    <property type="protein sequence ID" value="POZ92355.1"/>
    <property type="molecule type" value="Genomic_DNA"/>
</dbReference>
<dbReference type="CDD" id="cd05008">
    <property type="entry name" value="SIS_GlmS_GlmD_1"/>
    <property type="match status" value="1"/>
</dbReference>
<feature type="transmembrane region" description="Helical" evidence="2">
    <location>
        <begin position="40"/>
        <end position="60"/>
    </location>
</feature>
<evidence type="ECO:0000313" key="4">
    <source>
        <dbReference type="EMBL" id="POZ92355.1"/>
    </source>
</evidence>
<dbReference type="InterPro" id="IPR035466">
    <property type="entry name" value="GlmS/AgaS_SIS"/>
</dbReference>
<organism evidence="4 5">
    <name type="scientific">Petrotoga halophila DSM 16923</name>
    <dbReference type="NCBI Taxonomy" id="1122953"/>
    <lineage>
        <taxon>Bacteria</taxon>
        <taxon>Thermotogati</taxon>
        <taxon>Thermotogota</taxon>
        <taxon>Thermotogae</taxon>
        <taxon>Petrotogales</taxon>
        <taxon>Petrotogaceae</taxon>
        <taxon>Petrotoga</taxon>
    </lineage>
</organism>
<dbReference type="Gene3D" id="3.40.50.10490">
    <property type="entry name" value="Glucose-6-phosphate isomerase like protein, domain 1"/>
    <property type="match status" value="2"/>
</dbReference>